<evidence type="ECO:0000256" key="3">
    <source>
        <dbReference type="SAM" id="SignalP"/>
    </source>
</evidence>
<feature type="region of interest" description="Disordered" evidence="2">
    <location>
        <begin position="249"/>
        <end position="277"/>
    </location>
</feature>
<dbReference type="AlphaFoldDB" id="A0A640MJI2"/>
<gene>
    <name evidence="5" type="ORF">QuyetLC_26850</name>
</gene>
<feature type="compositionally biased region" description="Basic and acidic residues" evidence="2">
    <location>
        <begin position="137"/>
        <end position="154"/>
    </location>
</feature>
<evidence type="ECO:0000313" key="5">
    <source>
        <dbReference type="EMBL" id="GEU14231.1"/>
    </source>
</evidence>
<feature type="chain" id="PRO_5024819778" description="LysM domain-containing protein" evidence="3">
    <location>
        <begin position="43"/>
        <end position="360"/>
    </location>
</feature>
<dbReference type="EMBL" id="BLEY01000027">
    <property type="protein sequence ID" value="GEU14231.1"/>
    <property type="molecule type" value="Genomic_DNA"/>
</dbReference>
<dbReference type="InterPro" id="IPR009459">
    <property type="entry name" value="MucBP_dom"/>
</dbReference>
<feature type="compositionally biased region" description="Pro residues" evidence="2">
    <location>
        <begin position="254"/>
        <end position="272"/>
    </location>
</feature>
<protein>
    <recommendedName>
        <fullName evidence="4">LysM domain-containing protein</fullName>
    </recommendedName>
</protein>
<evidence type="ECO:0000256" key="1">
    <source>
        <dbReference type="ARBA" id="ARBA00022737"/>
    </source>
</evidence>
<feature type="compositionally biased region" description="Acidic residues" evidence="2">
    <location>
        <begin position="173"/>
        <end position="182"/>
    </location>
</feature>
<evidence type="ECO:0000259" key="4">
    <source>
        <dbReference type="PROSITE" id="PS51782"/>
    </source>
</evidence>
<reference evidence="5" key="1">
    <citation type="submission" date="2019-12" db="EMBL/GenBank/DDBJ databases">
        <title>Epidemiological and comparative genomic analysis of Bacillus anthracis isolated from northern Vietnam.</title>
        <authorList>
            <person name="Hoang T.T.H."/>
            <person name="Dang D.A."/>
            <person name="Pham M.H."/>
            <person name="Luong M.H."/>
            <person name="Tran N.D."/>
            <person name="Nguyen T.H."/>
            <person name="Nguyen T.T."/>
            <person name="Inoue S."/>
            <person name="Morikawa S."/>
            <person name="Okutani A."/>
        </authorList>
    </citation>
    <scope>NUCLEOTIDE SEQUENCE</scope>
    <source>
        <strain evidence="5">QuyetLC</strain>
    </source>
</reference>
<dbReference type="SMART" id="SM00257">
    <property type="entry name" value="LysM"/>
    <property type="match status" value="1"/>
</dbReference>
<proteinExistence type="predicted"/>
<comment type="caution">
    <text evidence="5">The sequence shown here is derived from an EMBL/GenBank/DDBJ whole genome shotgun (WGS) entry which is preliminary data.</text>
</comment>
<dbReference type="Gene3D" id="3.10.350.10">
    <property type="entry name" value="LysM domain"/>
    <property type="match status" value="1"/>
</dbReference>
<name>A0A640MJI2_BACAN</name>
<feature type="domain" description="LysM" evidence="4">
    <location>
        <begin position="60"/>
        <end position="108"/>
    </location>
</feature>
<accession>A0A640MJI2</accession>
<feature type="region of interest" description="Disordered" evidence="2">
    <location>
        <begin position="125"/>
        <end position="198"/>
    </location>
</feature>
<reference evidence="5" key="2">
    <citation type="submission" date="2019-12" db="EMBL/GenBank/DDBJ databases">
        <authorList>
            <person name="Hoang T.H.H."/>
            <person name="Okutani A."/>
        </authorList>
    </citation>
    <scope>NUCLEOTIDE SEQUENCE</scope>
    <source>
        <strain evidence="5">QuyetLC</strain>
    </source>
</reference>
<dbReference type="Pfam" id="PF01476">
    <property type="entry name" value="LysM"/>
    <property type="match status" value="1"/>
</dbReference>
<keyword evidence="1" id="KW-0677">Repeat</keyword>
<dbReference type="SUPFAM" id="SSF54106">
    <property type="entry name" value="LysM domain"/>
    <property type="match status" value="1"/>
</dbReference>
<feature type="signal peptide" evidence="3">
    <location>
        <begin position="1"/>
        <end position="42"/>
    </location>
</feature>
<organism evidence="5">
    <name type="scientific">Bacillus anthracis</name>
    <name type="common">anthrax bacterium</name>
    <dbReference type="NCBI Taxonomy" id="1392"/>
    <lineage>
        <taxon>Bacteria</taxon>
        <taxon>Bacillati</taxon>
        <taxon>Bacillota</taxon>
        <taxon>Bacilli</taxon>
        <taxon>Bacillales</taxon>
        <taxon>Bacillaceae</taxon>
        <taxon>Bacillus</taxon>
        <taxon>Bacillus cereus group</taxon>
    </lineage>
</organism>
<feature type="compositionally biased region" description="Low complexity" evidence="2">
    <location>
        <begin position="155"/>
        <end position="172"/>
    </location>
</feature>
<dbReference type="InterPro" id="IPR018392">
    <property type="entry name" value="LysM"/>
</dbReference>
<dbReference type="PROSITE" id="PS51782">
    <property type="entry name" value="LYSM"/>
    <property type="match status" value="1"/>
</dbReference>
<evidence type="ECO:0000256" key="2">
    <source>
        <dbReference type="SAM" id="MobiDB-lite"/>
    </source>
</evidence>
<dbReference type="InterPro" id="IPR036779">
    <property type="entry name" value="LysM_dom_sf"/>
</dbReference>
<keyword evidence="3" id="KW-0732">Signal</keyword>
<dbReference type="Pfam" id="PF06458">
    <property type="entry name" value="MucBP"/>
    <property type="match status" value="1"/>
</dbReference>
<dbReference type="CDD" id="cd00118">
    <property type="entry name" value="LysM"/>
    <property type="match status" value="1"/>
</dbReference>
<sequence length="360" mass="39637">MITRKNHKKVLEKKARRKLTTKSSVLASLSIIALAGAVPAFASTWVANTPESIQIKENDTSYTMVYGDTLWAISVKINVNVQTLASINNIDLSAGEEYNLAIGTVIKWDKQGKLVAETSDGQPITDGIKANDSNKIIPDKPIGEDVTNDVKDNNITDNQINGNPNNIGNDNSNDSEDTEEEATTPTTPTDKWSDLTFEERENGTVLRIGPFSSYEDAEEYFNSKGYKIGDIFENALDNNKWYIDVKIKDSKPVNPDPTPTEPTEPDPTPTDPTEPEANIGTVTIRYVNEYGEEIKKSTIMSGEIGTMFNAVPDNNISNYTINIGSLPEGAVLLTDGSIVARSTYTKEPQTYTFKYYIAVE</sequence>
<dbReference type="Gene3D" id="3.10.20.320">
    <property type="entry name" value="Putative peptidoglycan bound protein (lpxtg motif)"/>
    <property type="match status" value="1"/>
</dbReference>